<dbReference type="InterPro" id="IPR036465">
    <property type="entry name" value="vWFA_dom_sf"/>
</dbReference>
<accession>A0A1M6SIF5</accession>
<dbReference type="Proteomes" id="UP000184130">
    <property type="component" value="Unassembled WGS sequence"/>
</dbReference>
<evidence type="ECO:0000313" key="1">
    <source>
        <dbReference type="EMBL" id="SHK44554.1"/>
    </source>
</evidence>
<reference evidence="1 2" key="1">
    <citation type="submission" date="2016-11" db="EMBL/GenBank/DDBJ databases">
        <authorList>
            <person name="Jaros S."/>
            <person name="Januszkiewicz K."/>
            <person name="Wedrychowicz H."/>
        </authorList>
    </citation>
    <scope>NUCLEOTIDE SEQUENCE [LARGE SCALE GENOMIC DNA]</scope>
    <source>
        <strain evidence="1 2">KHT3</strain>
    </source>
</reference>
<sequence length="218" mass="24737">MRKQLVYLIADTSGSMRGEPIKEVWNLYGGIIDVLKHDPFALETAYVSIINYACDVEMTPFREISSFEMPELPHITSGPKNCGQALEKLLESYKNDYVEESPYQKGDWTPIVFLATYGTPSDIAVFNHAVKKIKKSGSKLIIYLLHGDEKKTEPYHSLTENIYSLKEFDASFVKKILLWSLDIECEYIHDDSIEFSPEGVNNDSTEIPPPPPEVNIVL</sequence>
<dbReference type="EMBL" id="FRBD01000003">
    <property type="protein sequence ID" value="SHK44554.1"/>
    <property type="molecule type" value="Genomic_DNA"/>
</dbReference>
<dbReference type="OrthoDB" id="9806395at2"/>
<dbReference type="AlphaFoldDB" id="A0A1M6SIF5"/>
<name>A0A1M6SIF5_XYLRU</name>
<dbReference type="RefSeq" id="WP_073205229.1">
    <property type="nucleotide sequence ID" value="NZ_FRBD01000003.1"/>
</dbReference>
<gene>
    <name evidence="1" type="ORF">SAMN05216463_103208</name>
</gene>
<dbReference type="Gene3D" id="3.40.50.410">
    <property type="entry name" value="von Willebrand factor, type A domain"/>
    <property type="match status" value="1"/>
</dbReference>
<protein>
    <submittedName>
        <fullName evidence="1">Uncharacterized conserved protein YegL, contains vWA domain of TerY type</fullName>
    </submittedName>
</protein>
<dbReference type="SUPFAM" id="SSF53300">
    <property type="entry name" value="vWA-like"/>
    <property type="match status" value="1"/>
</dbReference>
<evidence type="ECO:0000313" key="2">
    <source>
        <dbReference type="Proteomes" id="UP000184130"/>
    </source>
</evidence>
<proteinExistence type="predicted"/>
<organism evidence="1 2">
    <name type="scientific">Xylanibacter ruminicola</name>
    <name type="common">Prevotella ruminicola</name>
    <dbReference type="NCBI Taxonomy" id="839"/>
    <lineage>
        <taxon>Bacteria</taxon>
        <taxon>Pseudomonadati</taxon>
        <taxon>Bacteroidota</taxon>
        <taxon>Bacteroidia</taxon>
        <taxon>Bacteroidales</taxon>
        <taxon>Prevotellaceae</taxon>
        <taxon>Xylanibacter</taxon>
    </lineage>
</organism>